<evidence type="ECO:0000259" key="7">
    <source>
        <dbReference type="Pfam" id="PF02803"/>
    </source>
</evidence>
<dbReference type="InterPro" id="IPR020610">
    <property type="entry name" value="Thiolase_AS"/>
</dbReference>
<feature type="active site" description="Acyl-thioester intermediate" evidence="4">
    <location>
        <position position="91"/>
    </location>
</feature>
<dbReference type="InterPro" id="IPR020617">
    <property type="entry name" value="Thiolase_C"/>
</dbReference>
<dbReference type="InterPro" id="IPR020613">
    <property type="entry name" value="Thiolase_CS"/>
</dbReference>
<evidence type="ECO:0000259" key="6">
    <source>
        <dbReference type="Pfam" id="PF00108"/>
    </source>
</evidence>
<dbReference type="NCBIfam" id="TIGR01930">
    <property type="entry name" value="AcCoA-C-Actrans"/>
    <property type="match status" value="1"/>
</dbReference>
<dbReference type="EMBL" id="CP063073">
    <property type="protein sequence ID" value="QOQ75908.1"/>
    <property type="molecule type" value="Genomic_DNA"/>
</dbReference>
<dbReference type="PROSITE" id="PS00098">
    <property type="entry name" value="THIOLASE_1"/>
    <property type="match status" value="1"/>
</dbReference>
<dbReference type="Pfam" id="PF00108">
    <property type="entry name" value="Thiolase_N"/>
    <property type="match status" value="1"/>
</dbReference>
<dbReference type="RefSeq" id="WP_197627100.1">
    <property type="nucleotide sequence ID" value="NZ_CP063073.1"/>
</dbReference>
<evidence type="ECO:0000313" key="8">
    <source>
        <dbReference type="EMBL" id="QOQ75908.1"/>
    </source>
</evidence>
<reference evidence="8 9" key="1">
    <citation type="submission" date="2020-10" db="EMBL/GenBank/DDBJ databases">
        <title>High quality whole genome sequence of Pseudomonas poae PMA22.</title>
        <authorList>
            <person name="Hernandez J.G."/>
            <person name="Rodriguez P."/>
            <person name="Cuevas C."/>
            <person name="de la Calle F."/>
            <person name="Galan B."/>
            <person name="Garcia J.L."/>
        </authorList>
    </citation>
    <scope>NUCLEOTIDE SEQUENCE [LARGE SCALE GENOMIC DNA]</scope>
    <source>
        <strain evidence="8 9">PMA22</strain>
    </source>
</reference>
<organism evidence="8 9">
    <name type="scientific">Pseudomonas poae</name>
    <dbReference type="NCBI Taxonomy" id="200451"/>
    <lineage>
        <taxon>Bacteria</taxon>
        <taxon>Pseudomonadati</taxon>
        <taxon>Pseudomonadota</taxon>
        <taxon>Gammaproteobacteria</taxon>
        <taxon>Pseudomonadales</taxon>
        <taxon>Pseudomonadaceae</taxon>
        <taxon>Pseudomonas</taxon>
    </lineage>
</organism>
<feature type="domain" description="Thiolase N-terminal" evidence="6">
    <location>
        <begin position="6"/>
        <end position="270"/>
    </location>
</feature>
<dbReference type="InterPro" id="IPR020615">
    <property type="entry name" value="Thiolase_acyl_enz_int_AS"/>
</dbReference>
<dbReference type="Proteomes" id="UP000594923">
    <property type="component" value="Chromosome"/>
</dbReference>
<feature type="active site" description="Proton acceptor" evidence="4">
    <location>
        <position position="387"/>
    </location>
</feature>
<dbReference type="Gene3D" id="3.40.47.10">
    <property type="match status" value="2"/>
</dbReference>
<dbReference type="EC" id="2.3.1.9" evidence="8"/>
<gene>
    <name evidence="8" type="ORF">IMF22_02170</name>
</gene>
<evidence type="ECO:0000256" key="5">
    <source>
        <dbReference type="RuleBase" id="RU003557"/>
    </source>
</evidence>
<dbReference type="NCBIfam" id="NF006090">
    <property type="entry name" value="PRK08242.1"/>
    <property type="match status" value="1"/>
</dbReference>
<evidence type="ECO:0000256" key="3">
    <source>
        <dbReference type="ARBA" id="ARBA00023315"/>
    </source>
</evidence>
<keyword evidence="2 5" id="KW-0808">Transferase</keyword>
<accession>A0A7M1KJA0</accession>
<evidence type="ECO:0000256" key="4">
    <source>
        <dbReference type="PIRSR" id="PIRSR000429-1"/>
    </source>
</evidence>
<dbReference type="SUPFAM" id="SSF53901">
    <property type="entry name" value="Thiolase-like"/>
    <property type="match status" value="2"/>
</dbReference>
<dbReference type="CDD" id="cd00751">
    <property type="entry name" value="thiolase"/>
    <property type="match status" value="1"/>
</dbReference>
<name>A0A7M1KJA0_9PSED</name>
<dbReference type="GO" id="GO:0003985">
    <property type="term" value="F:acetyl-CoA C-acetyltransferase activity"/>
    <property type="evidence" value="ECO:0007669"/>
    <property type="project" value="UniProtKB-EC"/>
</dbReference>
<comment type="similarity">
    <text evidence="1 5">Belongs to the thiolase-like superfamily. Thiolase family.</text>
</comment>
<dbReference type="Pfam" id="PF02803">
    <property type="entry name" value="Thiolase_C"/>
    <property type="match status" value="1"/>
</dbReference>
<dbReference type="PANTHER" id="PTHR43365:SF1">
    <property type="entry name" value="ACETYL-COA C-ACYLTRANSFERASE"/>
    <property type="match status" value="1"/>
</dbReference>
<dbReference type="InterPro" id="IPR020616">
    <property type="entry name" value="Thiolase_N"/>
</dbReference>
<dbReference type="PIRSF" id="PIRSF000429">
    <property type="entry name" value="Ac-CoA_Ac_transf"/>
    <property type="match status" value="1"/>
</dbReference>
<dbReference type="AlphaFoldDB" id="A0A7M1KJA0"/>
<sequence>MTQALIFDAIRTPRGKGKADGALHSVKPVNLVAGLLTALAQRSDLDTRQVDDIVLGCVTPVGDQGADIAKTAALVADWDVSVAGVQINRFCASGLEAVNLGAMKVRSGFEDLVVVGGVESMSRVPMGSDGGAWVLDPQTNMHSHFTPQGIGADLIATLEGFTRQDVDAFALHSQQKAARARADGSFNKSLIAVQDQNGIVLLDHDEFIRGDSTLEGLGKLKPSFEMMGQMGFDATALRVYSHVERINHVHTPGNSSGIVDGAALMLIGSEAKGRELGLQPRARIVATAVTSTDPTIMLTGPAPATRKALAKADLRVEDIDLFEVNEAFASVVLKFIKDMGIDAARVNVNGGSIAMGHPLGATGCAILGTLLDELEVRQQRYGLATLCVGGGMGIATIIERL</sequence>
<keyword evidence="3 5" id="KW-0012">Acyltransferase</keyword>
<dbReference type="PANTHER" id="PTHR43365">
    <property type="entry name" value="BLR7806 PROTEIN"/>
    <property type="match status" value="1"/>
</dbReference>
<evidence type="ECO:0000313" key="9">
    <source>
        <dbReference type="Proteomes" id="UP000594923"/>
    </source>
</evidence>
<dbReference type="InterPro" id="IPR016039">
    <property type="entry name" value="Thiolase-like"/>
</dbReference>
<proteinExistence type="inferred from homology"/>
<dbReference type="InterPro" id="IPR002155">
    <property type="entry name" value="Thiolase"/>
</dbReference>
<feature type="domain" description="Thiolase C-terminal" evidence="7">
    <location>
        <begin position="279"/>
        <end position="400"/>
    </location>
</feature>
<dbReference type="PROSITE" id="PS00099">
    <property type="entry name" value="THIOLASE_3"/>
    <property type="match status" value="1"/>
</dbReference>
<evidence type="ECO:0000256" key="1">
    <source>
        <dbReference type="ARBA" id="ARBA00010982"/>
    </source>
</evidence>
<protein>
    <submittedName>
        <fullName evidence="8">Acetyl-CoA C-acetyltransferase</fullName>
        <ecNumber evidence="8">2.3.1.9</ecNumber>
    </submittedName>
</protein>
<evidence type="ECO:0000256" key="2">
    <source>
        <dbReference type="ARBA" id="ARBA00022679"/>
    </source>
</evidence>
<feature type="active site" description="Proton acceptor" evidence="4">
    <location>
        <position position="357"/>
    </location>
</feature>
<dbReference type="PROSITE" id="PS00737">
    <property type="entry name" value="THIOLASE_2"/>
    <property type="match status" value="1"/>
</dbReference>